<dbReference type="Gene3D" id="3.40.50.1390">
    <property type="entry name" value="Resolvase, N-terminal catalytic domain"/>
    <property type="match status" value="1"/>
</dbReference>
<dbReference type="EMBL" id="BJNP01000084">
    <property type="protein sequence ID" value="GEC73829.1"/>
    <property type="molecule type" value="Genomic_DNA"/>
</dbReference>
<dbReference type="InterPro" id="IPR006119">
    <property type="entry name" value="Resolv_N"/>
</dbReference>
<evidence type="ECO:0000256" key="6">
    <source>
        <dbReference type="SAM" id="Coils"/>
    </source>
</evidence>
<dbReference type="PANTHER" id="PTHR30461:SF2">
    <property type="entry name" value="SERINE RECOMBINASE PINE-RELATED"/>
    <property type="match status" value="1"/>
</dbReference>
<dbReference type="InterPro" id="IPR025827">
    <property type="entry name" value="Zn_ribbon_recom_dom"/>
</dbReference>
<dbReference type="InterPro" id="IPR006118">
    <property type="entry name" value="Recombinase_CS"/>
</dbReference>
<protein>
    <recommendedName>
        <fullName evidence="11">Recombinase family protein</fullName>
    </recommendedName>
</protein>
<keyword evidence="1" id="KW-0229">DNA integration</keyword>
<gene>
    <name evidence="9" type="ORF">FFL01_33680</name>
</gene>
<dbReference type="Pfam" id="PF13408">
    <property type="entry name" value="Zn_ribbon_recom"/>
    <property type="match status" value="1"/>
</dbReference>
<comment type="caution">
    <text evidence="9">The sequence shown here is derived from an EMBL/GenBank/DDBJ whole genome shotgun (WGS) entry which is preliminary data.</text>
</comment>
<dbReference type="PROSITE" id="PS51736">
    <property type="entry name" value="RECOMBINASES_3"/>
    <property type="match status" value="1"/>
</dbReference>
<evidence type="ECO:0008006" key="11">
    <source>
        <dbReference type="Google" id="ProtNLM"/>
    </source>
</evidence>
<dbReference type="AlphaFoldDB" id="A0A4Y4B2N4"/>
<keyword evidence="10" id="KW-1185">Reference proteome</keyword>
<dbReference type="Pfam" id="PF00239">
    <property type="entry name" value="Resolvase"/>
    <property type="match status" value="1"/>
</dbReference>
<keyword evidence="2" id="KW-0238">DNA-binding</keyword>
<dbReference type="PROSITE" id="PS00397">
    <property type="entry name" value="RECOMBINASES_1"/>
    <property type="match status" value="1"/>
</dbReference>
<dbReference type="GO" id="GO:0000150">
    <property type="term" value="F:DNA strand exchange activity"/>
    <property type="evidence" value="ECO:0007669"/>
    <property type="project" value="InterPro"/>
</dbReference>
<dbReference type="InterPro" id="IPR038109">
    <property type="entry name" value="DNA_bind_recomb_sf"/>
</dbReference>
<evidence type="ECO:0000259" key="8">
    <source>
        <dbReference type="PROSITE" id="PS51737"/>
    </source>
</evidence>
<organism evidence="9 10">
    <name type="scientific">Flavobacterium flevense</name>
    <dbReference type="NCBI Taxonomy" id="983"/>
    <lineage>
        <taxon>Bacteria</taxon>
        <taxon>Pseudomonadati</taxon>
        <taxon>Bacteroidota</taxon>
        <taxon>Flavobacteriia</taxon>
        <taxon>Flavobacteriales</taxon>
        <taxon>Flavobacteriaceae</taxon>
        <taxon>Flavobacterium</taxon>
    </lineage>
</organism>
<name>A0A4Y4B2N4_9FLAO</name>
<keyword evidence="6" id="KW-0175">Coiled coil</keyword>
<evidence type="ECO:0000259" key="7">
    <source>
        <dbReference type="PROSITE" id="PS51736"/>
    </source>
</evidence>
<dbReference type="InterPro" id="IPR011109">
    <property type="entry name" value="DNA_bind_recombinase_dom"/>
</dbReference>
<proteinExistence type="predicted"/>
<evidence type="ECO:0000256" key="3">
    <source>
        <dbReference type="ARBA" id="ARBA00023172"/>
    </source>
</evidence>
<dbReference type="InterPro" id="IPR050639">
    <property type="entry name" value="SSR_resolvase"/>
</dbReference>
<evidence type="ECO:0000313" key="9">
    <source>
        <dbReference type="EMBL" id="GEC73829.1"/>
    </source>
</evidence>
<dbReference type="PANTHER" id="PTHR30461">
    <property type="entry name" value="DNA-INVERTASE FROM LAMBDOID PROPHAGE"/>
    <property type="match status" value="1"/>
</dbReference>
<feature type="domain" description="Recombinase" evidence="8">
    <location>
        <begin position="158"/>
        <end position="269"/>
    </location>
</feature>
<sequence>MKIADLYIRVSTDEQADKGYSQRDQEERLKRFCSTNKITIGQVIYEDHSAKTFKRPKWIELLNSLKKKSSKTNLLLFTKWDRFSRNAGDAYQMISILINLGVEPQAVEQPLDLSIPENKMMLAIYLAAPEVENDRRALNTFYGMRRAKKEGRVMGTAPFGYVNKCKEDGSKYIALQEPQATNLKWAFNEIAKGLYSANQIRLKMNSLSSKKISSSSFHVAIRNPVYCGRVFIQKYKDEEAYFVQGQHEPLIDERLFNRVQRILDGNKRVELPKTKILSDVNLPLRGFLVCPKCGRNLTGSASKGRNNRYYYYHCHPSCGFRKKAEVANLIFEEGLQLLNINDIMKKYLKKIFIDNYKTFVKSPTNQKQFISDEIDQLNSKLSVARNKLLAGILDDEDYIEIKKDLKEKIEKLEEQLNKDDSDDKTVNIDALVEKGLQSITNLGKLYKEGGINTKRDIIGSIFPEKLEFDGKIYRTARMNVIVDRIFQINSDLAENKNRERDCFNPFSCQVTMEGFEPSRPCEHHPLKMASLPFLHMA</sequence>
<dbReference type="Proteomes" id="UP000316775">
    <property type="component" value="Unassembled WGS sequence"/>
</dbReference>
<reference evidence="9 10" key="1">
    <citation type="submission" date="2019-06" db="EMBL/GenBank/DDBJ databases">
        <title>Whole genome shotgun sequence of Flavobacterium flevense NBRC 14960.</title>
        <authorList>
            <person name="Hosoyama A."/>
            <person name="Uohara A."/>
            <person name="Ohji S."/>
            <person name="Ichikawa N."/>
        </authorList>
    </citation>
    <scope>NUCLEOTIDE SEQUENCE [LARGE SCALE GENOMIC DNA]</scope>
    <source>
        <strain evidence="9 10">NBRC 14960</strain>
    </source>
</reference>
<evidence type="ECO:0000313" key="10">
    <source>
        <dbReference type="Proteomes" id="UP000316775"/>
    </source>
</evidence>
<feature type="domain" description="Resolvase/invertase-type recombinase catalytic" evidence="7">
    <location>
        <begin position="3"/>
        <end position="151"/>
    </location>
</feature>
<dbReference type="GO" id="GO:0015074">
    <property type="term" value="P:DNA integration"/>
    <property type="evidence" value="ECO:0007669"/>
    <property type="project" value="UniProtKB-KW"/>
</dbReference>
<evidence type="ECO:0000256" key="4">
    <source>
        <dbReference type="PIRSR" id="PIRSR606118-50"/>
    </source>
</evidence>
<dbReference type="Pfam" id="PF07508">
    <property type="entry name" value="Recombinase"/>
    <property type="match status" value="1"/>
</dbReference>
<dbReference type="Gene3D" id="3.90.1750.20">
    <property type="entry name" value="Putative Large Serine Recombinase, Chain B, Domain 2"/>
    <property type="match status" value="1"/>
</dbReference>
<evidence type="ECO:0000256" key="5">
    <source>
        <dbReference type="PROSITE-ProRule" id="PRU10137"/>
    </source>
</evidence>
<evidence type="ECO:0000256" key="2">
    <source>
        <dbReference type="ARBA" id="ARBA00023125"/>
    </source>
</evidence>
<dbReference type="CDD" id="cd00338">
    <property type="entry name" value="Ser_Recombinase"/>
    <property type="match status" value="1"/>
</dbReference>
<dbReference type="InterPro" id="IPR036162">
    <property type="entry name" value="Resolvase-like_N_sf"/>
</dbReference>
<feature type="active site" description="O-(5'-phospho-DNA)-serine intermediate" evidence="4 5">
    <location>
        <position position="11"/>
    </location>
</feature>
<accession>A0A4Y4B2N4</accession>
<dbReference type="PROSITE" id="PS51737">
    <property type="entry name" value="RECOMBINASE_DNA_BIND"/>
    <property type="match status" value="1"/>
</dbReference>
<dbReference type="SMART" id="SM00857">
    <property type="entry name" value="Resolvase"/>
    <property type="match status" value="1"/>
</dbReference>
<feature type="coiled-coil region" evidence="6">
    <location>
        <begin position="367"/>
        <end position="422"/>
    </location>
</feature>
<dbReference type="GO" id="GO:0003677">
    <property type="term" value="F:DNA binding"/>
    <property type="evidence" value="ECO:0007669"/>
    <property type="project" value="UniProtKB-KW"/>
</dbReference>
<dbReference type="SUPFAM" id="SSF53041">
    <property type="entry name" value="Resolvase-like"/>
    <property type="match status" value="1"/>
</dbReference>
<evidence type="ECO:0000256" key="1">
    <source>
        <dbReference type="ARBA" id="ARBA00022908"/>
    </source>
</evidence>
<keyword evidence="3" id="KW-0233">DNA recombination</keyword>